<feature type="non-terminal residue" evidence="3">
    <location>
        <position position="117"/>
    </location>
</feature>
<protein>
    <submittedName>
        <fullName evidence="3">Uncharacterized protein</fullName>
    </submittedName>
</protein>
<organism evidence="3 4">
    <name type="scientific">Mesorhabditis spiculigera</name>
    <dbReference type="NCBI Taxonomy" id="96644"/>
    <lineage>
        <taxon>Eukaryota</taxon>
        <taxon>Metazoa</taxon>
        <taxon>Ecdysozoa</taxon>
        <taxon>Nematoda</taxon>
        <taxon>Chromadorea</taxon>
        <taxon>Rhabditida</taxon>
        <taxon>Rhabditina</taxon>
        <taxon>Rhabditomorpha</taxon>
        <taxon>Rhabditoidea</taxon>
        <taxon>Rhabditidae</taxon>
        <taxon>Mesorhabditinae</taxon>
        <taxon>Mesorhabditis</taxon>
    </lineage>
</organism>
<evidence type="ECO:0000256" key="2">
    <source>
        <dbReference type="SAM" id="Phobius"/>
    </source>
</evidence>
<keyword evidence="2" id="KW-0812">Transmembrane</keyword>
<dbReference type="Proteomes" id="UP001177023">
    <property type="component" value="Unassembled WGS sequence"/>
</dbReference>
<feature type="compositionally biased region" description="Polar residues" evidence="1">
    <location>
        <begin position="87"/>
        <end position="117"/>
    </location>
</feature>
<comment type="caution">
    <text evidence="3">The sequence shown here is derived from an EMBL/GenBank/DDBJ whole genome shotgun (WGS) entry which is preliminary data.</text>
</comment>
<evidence type="ECO:0000313" key="4">
    <source>
        <dbReference type="Proteomes" id="UP001177023"/>
    </source>
</evidence>
<feature type="region of interest" description="Disordered" evidence="1">
    <location>
        <begin position="77"/>
        <end position="117"/>
    </location>
</feature>
<reference evidence="3" key="1">
    <citation type="submission" date="2023-06" db="EMBL/GenBank/DDBJ databases">
        <authorList>
            <person name="Delattre M."/>
        </authorList>
    </citation>
    <scope>NUCLEOTIDE SEQUENCE</scope>
    <source>
        <strain evidence="3">AF72</strain>
    </source>
</reference>
<accession>A0AA36G889</accession>
<keyword evidence="4" id="KW-1185">Reference proteome</keyword>
<proteinExistence type="predicted"/>
<evidence type="ECO:0000313" key="3">
    <source>
        <dbReference type="EMBL" id="CAJ0579271.1"/>
    </source>
</evidence>
<dbReference type="AlphaFoldDB" id="A0AA36G889"/>
<keyword evidence="2" id="KW-1133">Transmembrane helix</keyword>
<gene>
    <name evidence="3" type="ORF">MSPICULIGERA_LOCUS17496</name>
</gene>
<keyword evidence="2" id="KW-0472">Membrane</keyword>
<feature type="transmembrane region" description="Helical" evidence="2">
    <location>
        <begin position="39"/>
        <end position="63"/>
    </location>
</feature>
<name>A0AA36G889_9BILA</name>
<evidence type="ECO:0000256" key="1">
    <source>
        <dbReference type="SAM" id="MobiDB-lite"/>
    </source>
</evidence>
<sequence>MKMTIATLIGLGLLVLADTLETAGPPVFQKPPPAGRTGMWLATILFIILISVLSIGACAAYILHELNLIKLWHKGGEQGDDDAPKTSVKQRTATTVRKLKGTTSRLSRQTVKSLKKR</sequence>
<dbReference type="EMBL" id="CATQJA010002656">
    <property type="protein sequence ID" value="CAJ0579271.1"/>
    <property type="molecule type" value="Genomic_DNA"/>
</dbReference>